<feature type="transmembrane region" description="Helical" evidence="21">
    <location>
        <begin position="1757"/>
        <end position="1776"/>
    </location>
</feature>
<dbReference type="PANTHER" id="PTHR45628:SF7">
    <property type="entry name" value="VOLTAGE-DEPENDENT CALCIUM CHANNEL TYPE A SUBUNIT ALPHA-1"/>
    <property type="match status" value="1"/>
</dbReference>
<keyword evidence="5 19" id="KW-0109">Calcium transport</keyword>
<dbReference type="PRINTS" id="PR00167">
    <property type="entry name" value="CACHANNEL"/>
</dbReference>
<feature type="compositionally biased region" description="Low complexity" evidence="20">
    <location>
        <begin position="31"/>
        <end position="51"/>
    </location>
</feature>
<feature type="compositionally biased region" description="Polar residues" evidence="20">
    <location>
        <begin position="2089"/>
        <end position="2107"/>
    </location>
</feature>
<keyword evidence="18" id="KW-0479">Metal-binding</keyword>
<evidence type="ECO:0000256" key="2">
    <source>
        <dbReference type="ARBA" id="ARBA00022448"/>
    </source>
</evidence>
<feature type="region of interest" description="Disordered" evidence="20">
    <location>
        <begin position="1"/>
        <end position="96"/>
    </location>
</feature>
<keyword evidence="8 18" id="KW-0106">Calcium</keyword>
<feature type="region of interest" description="Disordered" evidence="20">
    <location>
        <begin position="457"/>
        <end position="478"/>
    </location>
</feature>
<feature type="region of interest" description="Disordered" evidence="20">
    <location>
        <begin position="2009"/>
        <end position="2187"/>
    </location>
</feature>
<comment type="similarity">
    <text evidence="16 19">Belongs to the calcium channel alpha-1 subunit (TC 1.A.1.11) family.</text>
</comment>
<dbReference type="GO" id="GO:0005891">
    <property type="term" value="C:voltage-gated calcium channel complex"/>
    <property type="evidence" value="ECO:0007669"/>
    <property type="project" value="InterPro"/>
</dbReference>
<keyword evidence="13" id="KW-0325">Glycoprotein</keyword>
<comment type="subcellular location">
    <subcellularLocation>
        <location evidence="1">Cell membrane</location>
        <topology evidence="1">Multi-pass membrane protein</topology>
    </subcellularLocation>
    <subcellularLocation>
        <location evidence="19">Membrane</location>
        <topology evidence="19">Multi-pass membrane protein</topology>
    </subcellularLocation>
</comment>
<dbReference type="FunFam" id="1.10.287.70:FF:000093">
    <property type="entry name" value="Calcium channel subunit Cch1"/>
    <property type="match status" value="1"/>
</dbReference>
<feature type="transmembrane region" description="Helical" evidence="21">
    <location>
        <begin position="976"/>
        <end position="1000"/>
    </location>
</feature>
<evidence type="ECO:0000256" key="10">
    <source>
        <dbReference type="ARBA" id="ARBA00022989"/>
    </source>
</evidence>
<evidence type="ECO:0000313" key="24">
    <source>
        <dbReference type="Proteomes" id="UP000244722"/>
    </source>
</evidence>
<dbReference type="Gene3D" id="1.10.238.10">
    <property type="entry name" value="EF-hand"/>
    <property type="match status" value="1"/>
</dbReference>
<feature type="binding site" evidence="18">
    <location>
        <position position="1431"/>
    </location>
    <ligand>
        <name>Ca(2+)</name>
        <dbReference type="ChEBI" id="CHEBI:29108"/>
    </ligand>
</feature>
<feature type="compositionally biased region" description="Polar residues" evidence="20">
    <location>
        <begin position="2172"/>
        <end position="2187"/>
    </location>
</feature>
<comment type="caution">
    <text evidence="23">The sequence shown here is derived from an EMBL/GenBank/DDBJ whole genome shotgun (WGS) entry which is preliminary data.</text>
</comment>
<feature type="region of interest" description="Disordered" evidence="20">
    <location>
        <begin position="264"/>
        <end position="338"/>
    </location>
</feature>
<evidence type="ECO:0000256" key="7">
    <source>
        <dbReference type="ARBA" id="ARBA00022692"/>
    </source>
</evidence>
<dbReference type="Gene3D" id="1.20.120.350">
    <property type="entry name" value="Voltage-gated potassium channels. Chain C"/>
    <property type="match status" value="4"/>
</dbReference>
<feature type="compositionally biased region" description="Polar residues" evidence="20">
    <location>
        <begin position="166"/>
        <end position="177"/>
    </location>
</feature>
<dbReference type="InterPro" id="IPR011992">
    <property type="entry name" value="EF-hand-dom_pair"/>
</dbReference>
<feature type="compositionally biased region" description="Basic and acidic residues" evidence="20">
    <location>
        <begin position="70"/>
        <end position="86"/>
    </location>
</feature>
<dbReference type="SUPFAM" id="SSF81324">
    <property type="entry name" value="Voltage-gated potassium channels"/>
    <property type="match status" value="4"/>
</dbReference>
<accession>A0A2T7A3L6</accession>
<feature type="compositionally biased region" description="Polar residues" evidence="20">
    <location>
        <begin position="2041"/>
        <end position="2058"/>
    </location>
</feature>
<proteinExistence type="inferred from homology"/>
<dbReference type="FunFam" id="1.10.287.70:FF:000118">
    <property type="entry name" value="Calcium channel subunit Cch1"/>
    <property type="match status" value="1"/>
</dbReference>
<evidence type="ECO:0000259" key="22">
    <source>
        <dbReference type="PROSITE" id="PS50222"/>
    </source>
</evidence>
<dbReference type="PROSITE" id="PS50222">
    <property type="entry name" value="EF_HAND_2"/>
    <property type="match status" value="1"/>
</dbReference>
<feature type="transmembrane region" description="Helical" evidence="21">
    <location>
        <begin position="578"/>
        <end position="598"/>
    </location>
</feature>
<evidence type="ECO:0000256" key="21">
    <source>
        <dbReference type="SAM" id="Phobius"/>
    </source>
</evidence>
<dbReference type="InterPro" id="IPR050599">
    <property type="entry name" value="VDCC_alpha-1_subunit"/>
</dbReference>
<feature type="compositionally biased region" description="Low complexity" evidence="20">
    <location>
        <begin position="233"/>
        <end position="250"/>
    </location>
</feature>
<feature type="transmembrane region" description="Helical" evidence="21">
    <location>
        <begin position="905"/>
        <end position="924"/>
    </location>
</feature>
<evidence type="ECO:0000256" key="6">
    <source>
        <dbReference type="ARBA" id="ARBA00022673"/>
    </source>
</evidence>
<feature type="domain" description="EF-hand" evidence="22">
    <location>
        <begin position="1795"/>
        <end position="1830"/>
    </location>
</feature>
<dbReference type="Pfam" id="PF00520">
    <property type="entry name" value="Ion_trans"/>
    <property type="match status" value="4"/>
</dbReference>
<feature type="transmembrane region" description="Helical" evidence="21">
    <location>
        <begin position="1572"/>
        <end position="1590"/>
    </location>
</feature>
<dbReference type="STRING" id="42251.A0A2T7A3L6"/>
<dbReference type="InterPro" id="IPR027359">
    <property type="entry name" value="Volt_channel_dom_sf"/>
</dbReference>
<feature type="transmembrane region" description="Helical" evidence="21">
    <location>
        <begin position="1628"/>
        <end position="1646"/>
    </location>
</feature>
<dbReference type="GO" id="GO:0005509">
    <property type="term" value="F:calcium ion binding"/>
    <property type="evidence" value="ECO:0007669"/>
    <property type="project" value="InterPro"/>
</dbReference>
<feature type="transmembrane region" description="Helical" evidence="21">
    <location>
        <begin position="843"/>
        <end position="860"/>
    </location>
</feature>
<keyword evidence="12 21" id="KW-0472">Membrane</keyword>
<feature type="transmembrane region" description="Helical" evidence="21">
    <location>
        <begin position="1460"/>
        <end position="1481"/>
    </location>
</feature>
<feature type="transmembrane region" description="Helical" evidence="21">
    <location>
        <begin position="936"/>
        <end position="955"/>
    </location>
</feature>
<comment type="function">
    <text evidence="15">Voltage-gated, high-affinity calcium channel that functions together with MID1 to mediate calcium entry into cells. Required during conditions of environmental stress.</text>
</comment>
<keyword evidence="14" id="KW-0407">Ion channel</keyword>
<dbReference type="FunFam" id="1.20.120.350:FF:000063">
    <property type="entry name" value="Calcium channel subunit Cch1"/>
    <property type="match status" value="1"/>
</dbReference>
<dbReference type="InterPro" id="IPR002048">
    <property type="entry name" value="EF_hand_dom"/>
</dbReference>
<dbReference type="OrthoDB" id="416585at2759"/>
<organism evidence="23 24">
    <name type="scientific">Tuber borchii</name>
    <name type="common">White truffle</name>
    <dbReference type="NCBI Taxonomy" id="42251"/>
    <lineage>
        <taxon>Eukaryota</taxon>
        <taxon>Fungi</taxon>
        <taxon>Dikarya</taxon>
        <taxon>Ascomycota</taxon>
        <taxon>Pezizomycotina</taxon>
        <taxon>Pezizomycetes</taxon>
        <taxon>Pezizales</taxon>
        <taxon>Tuberaceae</taxon>
        <taxon>Tuber</taxon>
    </lineage>
</organism>
<evidence type="ECO:0000256" key="15">
    <source>
        <dbReference type="ARBA" id="ARBA00057587"/>
    </source>
</evidence>
<evidence type="ECO:0000256" key="3">
    <source>
        <dbReference type="ARBA" id="ARBA00022475"/>
    </source>
</evidence>
<sequence length="2187" mass="244697">MTSNNHNPSKPPSPEPIPLQDLSRPPGAQQSDSSGIGLSSGVGRSRSLLRGTANLGAEIGRRISLHRHGRSYDRVPEDRLPPRPEVPDLQLPQYDDGEREMPNVVEFAEGFVDASGGRSGGRRGSWLPPRNLEQTISPWAVSDDDEPLPVRQYHGADDDDTARLTDPSNVQPISGSDLNVGHRRQQSSRSIRFGPGPSLGDGLLSAEEGMGPSASRGKGGTRSRPGSVAGGIPSRSGSLSKSRSLSPGASPVRRVSVAVQNMSQRVVNLSNDPEAVPQALRRRSSSKSHADGPVRPNIPAIQVHPHDDFDTSDGEEKPTTPLRRPVPSPGEGPWHVNSNPLRGNTLRIFSPTNRLRLFLCDVLVHPVTEPLILLLILIQTILLTVDAAPSIYNDPRTKHWGTSNIDYALLALFSIYTVEIIARCIVSGVFLNPRAENDPKGRGELRRRIMENTHKLLSPRRKPSVRAPSPSRPEQPPSLFRSLTSNLQLADSAIQVDSQCQARLRMARRAFLRHSFNRLDFVAVVSYWISLWLFITGVEAERHLYVFRMMSCLRILRLLGITSGTSVILRSLKKAAPLLVNVALLIGFFWLIFAIIGVQSFKSSFRRSCVWVDPEGVQGNFTQEFQFCGGHRNRLTGLEEPYVYEDGTPGAIFPKGYICPINSVCVSSNNPYGGTVSFDNIAQSLELVFVVMTANTFSNLLYYMADSDYLTSALCESLNSWYTGLGVVLILIAVITSSFQVIREESRKSAFAAEEDSSSKVDEEEFVRKPNSLKRAYDRTFYVWITVISVGLFAQAFRSSDMGHERETIIDAVELVVTLVLLLEILFRFMADWRNFHKKIRNLVDLALALITCTIQIPSIHRSGRIYDWFTLFQILRVYRVVWAIPVTRNLLSKVIGNVSGLTNLIMFVLLLTFLCAIFAVQIVRGDLPEKYQGQTTAASFHTIFNAFLGMYQIFSSEDWTTILYMATEVQRPYNVGWITAIFFIGWFILGNFIVLNMFIAVVQENFDVTEDEKRIYQVKAFLQNKDYSAPSQGISLSSIFGFGKQKTKEPHSRQVAFEMLTKPAVVESFLDEGAQHPRQLFARAQPLHAAAEDARRTGEVKQRPWERMKNRLLGVLGEKEPNPFYSFTSSRSIADLTPTAMAQQVVTEQERRRKAQREYLKKYPNYNVSLHIFGPSNPIRRLCQRMVGPSRANIRYDGLQPYTPFSYAFSILVYCAIVSMVIIACVTTPLYQKEYFEKNGNSLRNWFTFADAGFVALFTIESLIKIIADGLIWTPNAYLRGSWGVIDCVVLITLWISVITSFRNQGEISRAVGAFKALRALRLLNISGAAQNTFHSVVVLGGRKILSAAFVSLSLIIPFAIYGVNLFSGLLDTCNDDSEEIVNLTSCVHEYPSTPYGWEVLAPRAVDNPYFNFDNFGSSLFILFQIVSQEGWTGVMFDAQAIVGKGKQPQPFSSQVNSIFFLAFNLLGAVFVLTLFVSVFMRNYTEQTGVAFLTSDQRSWLELRKLLRQIRPSRRPKDSPDLDWKSWCYKRATHKHGWWQRTYTVILVLHAILLLLEYHPAPPALDRTRDWIFLGFTGLFVGNLVVRVIGLTWSNFLKSRWDIYAIISVNGTFVTTLLLLAGYQERTFIQLQKLFLVSIVMMLIPRNDDLDHLFKTAAASLTAIGNLMATWFVLFLVYAIALTQTFGLTRIGPNGNGNMNFRTVPKALILLFRMTCGEGWNQIMSDFEVTHPGCVHGKNFYQSDCGSQGYARALFVSWNILSMYIFVSMFISLIFESFSYVYQRSGGSSVVSRPEIRKFKQAWQRFDPDGTGYISKENFPRLLGTLTGIFAMRVYEEPFTVPDILDDCRVDPQSHGSSETHGIIEGVDLNALNRRIAMIPIHKIRRQRHIYTLFYEECLVSANKEYGVSFTSVLLILAHYKIINDNKSLRLEEYLRRRYRLQRVEEQVQRNIVTNFFLTLYWNKRFKDRRRAQSGVPQVPQIFVDDASSSRSDASPNVPQILVDDAEVSPNTSSASAALSKGPVTPKRQALPPLDLNYHAGNNQTPETFGTSGTPQFGDSDPFVSPFSGEESPSVLRQRPGRGRSADGSPSLSPNESPNMSPSGSPVGSPRLSPIATTSGWISRAGSVSAGGGSPSRSRADSDVVPQNVLEVLGSSEWGDQIRSYMERSGDQSPTRSNQGGSTSPR</sequence>
<gene>
    <name evidence="23" type="ORF">B9Z19DRAFT_968274</name>
</gene>
<evidence type="ECO:0000313" key="23">
    <source>
        <dbReference type="EMBL" id="PUU82336.1"/>
    </source>
</evidence>
<keyword evidence="4" id="KW-0597">Phosphoprotein</keyword>
<dbReference type="Gene3D" id="1.10.287.70">
    <property type="match status" value="4"/>
</dbReference>
<dbReference type="GO" id="GO:0008331">
    <property type="term" value="F:high voltage-gated calcium channel activity"/>
    <property type="evidence" value="ECO:0007669"/>
    <property type="project" value="TreeGrafter"/>
</dbReference>
<feature type="compositionally biased region" description="Basic and acidic residues" evidence="20">
    <location>
        <begin position="304"/>
        <end position="318"/>
    </location>
</feature>
<keyword evidence="9 19" id="KW-0851">Voltage-gated channel</keyword>
<protein>
    <recommendedName>
        <fullName evidence="17">Calcium-channel protein CCH1</fullName>
    </recommendedName>
</protein>
<evidence type="ECO:0000256" key="20">
    <source>
        <dbReference type="SAM" id="MobiDB-lite"/>
    </source>
</evidence>
<feature type="region of interest" description="Disordered" evidence="20">
    <location>
        <begin position="136"/>
        <end position="252"/>
    </location>
</feature>
<feature type="compositionally biased region" description="Low complexity" evidence="20">
    <location>
        <begin position="194"/>
        <end position="205"/>
    </location>
</feature>
<feature type="transmembrane region" description="Helical" evidence="21">
    <location>
        <begin position="809"/>
        <end position="831"/>
    </location>
</feature>
<evidence type="ECO:0000256" key="18">
    <source>
        <dbReference type="PIRSR" id="PIRSR602077-1"/>
    </source>
</evidence>
<evidence type="ECO:0000256" key="11">
    <source>
        <dbReference type="ARBA" id="ARBA00023065"/>
    </source>
</evidence>
<feature type="transmembrane region" description="Helical" evidence="21">
    <location>
        <begin position="1206"/>
        <end position="1227"/>
    </location>
</feature>
<feature type="transmembrane region" description="Helical" evidence="21">
    <location>
        <begin position="1658"/>
        <end position="1682"/>
    </location>
</feature>
<dbReference type="InterPro" id="IPR002077">
    <property type="entry name" value="VDCCAlpha1"/>
</dbReference>
<dbReference type="PANTHER" id="PTHR45628">
    <property type="entry name" value="VOLTAGE-DEPENDENT CALCIUM CHANNEL TYPE A SUBUNIT ALPHA-1"/>
    <property type="match status" value="1"/>
</dbReference>
<feature type="transmembrane region" description="Helical" evidence="21">
    <location>
        <begin position="371"/>
        <end position="392"/>
    </location>
</feature>
<feature type="transmembrane region" description="Helical" evidence="21">
    <location>
        <begin position="1539"/>
        <end position="1560"/>
    </location>
</feature>
<feature type="transmembrane region" description="Helical" evidence="21">
    <location>
        <begin position="1602"/>
        <end position="1622"/>
    </location>
</feature>
<evidence type="ECO:0000256" key="5">
    <source>
        <dbReference type="ARBA" id="ARBA00022568"/>
    </source>
</evidence>
<dbReference type="SUPFAM" id="SSF47473">
    <property type="entry name" value="EF-hand"/>
    <property type="match status" value="1"/>
</dbReference>
<evidence type="ECO:0000256" key="4">
    <source>
        <dbReference type="ARBA" id="ARBA00022553"/>
    </source>
</evidence>
<keyword evidence="6 19" id="KW-0107">Calcium channel</keyword>
<feature type="transmembrane region" description="Helical" evidence="21">
    <location>
        <begin position="1346"/>
        <end position="1365"/>
    </location>
</feature>
<evidence type="ECO:0000256" key="14">
    <source>
        <dbReference type="ARBA" id="ARBA00023303"/>
    </source>
</evidence>
<keyword evidence="7 21" id="KW-0812">Transmembrane</keyword>
<feature type="transmembrane region" description="Helical" evidence="21">
    <location>
        <begin position="721"/>
        <end position="742"/>
    </location>
</feature>
<evidence type="ECO:0000256" key="9">
    <source>
        <dbReference type="ARBA" id="ARBA00022882"/>
    </source>
</evidence>
<name>A0A2T7A3L6_TUBBO</name>
<evidence type="ECO:0000256" key="13">
    <source>
        <dbReference type="ARBA" id="ARBA00023180"/>
    </source>
</evidence>
<dbReference type="EMBL" id="NESQ01000029">
    <property type="protein sequence ID" value="PUU82336.1"/>
    <property type="molecule type" value="Genomic_DNA"/>
</dbReference>
<dbReference type="GO" id="GO:0098703">
    <property type="term" value="P:calcium ion import across plasma membrane"/>
    <property type="evidence" value="ECO:0007669"/>
    <property type="project" value="TreeGrafter"/>
</dbReference>
<evidence type="ECO:0000256" key="8">
    <source>
        <dbReference type="ARBA" id="ARBA00022837"/>
    </source>
</evidence>
<keyword evidence="11" id="KW-0406">Ion transport</keyword>
<feature type="transmembrane region" description="Helical" evidence="21">
    <location>
        <begin position="404"/>
        <end position="431"/>
    </location>
</feature>
<feature type="transmembrane region" description="Helical" evidence="21">
    <location>
        <begin position="781"/>
        <end position="797"/>
    </location>
</feature>
<evidence type="ECO:0000256" key="19">
    <source>
        <dbReference type="RuleBase" id="RU003808"/>
    </source>
</evidence>
<dbReference type="InterPro" id="IPR005821">
    <property type="entry name" value="Ion_trans_dom"/>
</dbReference>
<feature type="transmembrane region" description="Helical" evidence="21">
    <location>
        <begin position="1281"/>
        <end position="1303"/>
    </location>
</feature>
<dbReference type="Proteomes" id="UP000244722">
    <property type="component" value="Unassembled WGS sequence"/>
</dbReference>
<evidence type="ECO:0000256" key="12">
    <source>
        <dbReference type="ARBA" id="ARBA00023136"/>
    </source>
</evidence>
<feature type="transmembrane region" description="Helical" evidence="21">
    <location>
        <begin position="1247"/>
        <end position="1269"/>
    </location>
</feature>
<evidence type="ECO:0000256" key="1">
    <source>
        <dbReference type="ARBA" id="ARBA00004651"/>
    </source>
</evidence>
<keyword evidence="24" id="KW-1185">Reference proteome</keyword>
<reference evidence="23 24" key="1">
    <citation type="submission" date="2017-04" db="EMBL/GenBank/DDBJ databases">
        <title>Draft genome sequence of Tuber borchii Vittad., a whitish edible truffle.</title>
        <authorList>
            <consortium name="DOE Joint Genome Institute"/>
            <person name="Murat C."/>
            <person name="Kuo A."/>
            <person name="Barry K.W."/>
            <person name="Clum A."/>
            <person name="Dockter R.B."/>
            <person name="Fauchery L."/>
            <person name="Iotti M."/>
            <person name="Kohler A."/>
            <person name="Labutti K."/>
            <person name="Lindquist E.A."/>
            <person name="Lipzen A."/>
            <person name="Ohm R.A."/>
            <person name="Wang M."/>
            <person name="Grigoriev I.V."/>
            <person name="Zambonelli A."/>
            <person name="Martin F.M."/>
        </authorList>
    </citation>
    <scope>NUCLEOTIDE SEQUENCE [LARGE SCALE GENOMIC DNA]</scope>
    <source>
        <strain evidence="23 24">Tbo3840</strain>
    </source>
</reference>
<evidence type="ECO:0000256" key="17">
    <source>
        <dbReference type="ARBA" id="ARBA00067459"/>
    </source>
</evidence>
<keyword evidence="10 21" id="KW-1133">Transmembrane helix</keyword>
<keyword evidence="3" id="KW-1003">Cell membrane</keyword>
<keyword evidence="2" id="KW-0813">Transport</keyword>
<evidence type="ECO:0000256" key="16">
    <source>
        <dbReference type="ARBA" id="ARBA00061395"/>
    </source>
</evidence>
<feature type="transmembrane region" description="Helical" evidence="21">
    <location>
        <begin position="687"/>
        <end position="705"/>
    </location>
</feature>
<feature type="transmembrane region" description="Helical" evidence="21">
    <location>
        <begin position="521"/>
        <end position="540"/>
    </location>
</feature>